<dbReference type="AlphaFoldDB" id="A0A9D2RIV1"/>
<name>A0A9D2RIV1_9BURK</name>
<dbReference type="InterPro" id="IPR025736">
    <property type="entry name" value="PucR_C-HTH_dom"/>
</dbReference>
<sequence length="97" mass="11118">MAFIHAHLGPLLQQDHAKDSLFCDTLLTYLDHSQNLKSAAHALYIHINTLRQRLEKIDTLLGPWRHSSRMLELHVALQIHKLTGAIVDTHQELVTRP</sequence>
<dbReference type="Gene3D" id="1.10.10.2840">
    <property type="entry name" value="PucR C-terminal helix-turn-helix domain"/>
    <property type="match status" value="1"/>
</dbReference>
<dbReference type="EMBL" id="DWUQ01000152">
    <property type="protein sequence ID" value="HJD44804.1"/>
    <property type="molecule type" value="Genomic_DNA"/>
</dbReference>
<dbReference type="PANTHER" id="PTHR33744">
    <property type="entry name" value="CARBOHYDRATE DIACID REGULATOR"/>
    <property type="match status" value="1"/>
</dbReference>
<dbReference type="Pfam" id="PF13556">
    <property type="entry name" value="HTH_30"/>
    <property type="match status" value="1"/>
</dbReference>
<evidence type="ECO:0000259" key="1">
    <source>
        <dbReference type="Pfam" id="PF13556"/>
    </source>
</evidence>
<gene>
    <name evidence="2" type="ORF">H9906_07230</name>
</gene>
<dbReference type="Proteomes" id="UP000823889">
    <property type="component" value="Unassembled WGS sequence"/>
</dbReference>
<reference evidence="2" key="2">
    <citation type="submission" date="2021-04" db="EMBL/GenBank/DDBJ databases">
        <authorList>
            <person name="Gilroy R."/>
        </authorList>
    </citation>
    <scope>NUCLEOTIDE SEQUENCE</scope>
    <source>
        <strain evidence="2">9264</strain>
    </source>
</reference>
<evidence type="ECO:0000313" key="2">
    <source>
        <dbReference type="EMBL" id="HJD44804.1"/>
    </source>
</evidence>
<accession>A0A9D2RIV1</accession>
<comment type="caution">
    <text evidence="2">The sequence shown here is derived from an EMBL/GenBank/DDBJ whole genome shotgun (WGS) entry which is preliminary data.</text>
</comment>
<feature type="domain" description="PucR C-terminal helix-turn-helix" evidence="1">
    <location>
        <begin position="24"/>
        <end position="79"/>
    </location>
</feature>
<organism evidence="2 3">
    <name type="scientific">Candidatus Paenalcaligenes intestinipullorum</name>
    <dbReference type="NCBI Taxonomy" id="2838718"/>
    <lineage>
        <taxon>Bacteria</taxon>
        <taxon>Pseudomonadati</taxon>
        <taxon>Pseudomonadota</taxon>
        <taxon>Betaproteobacteria</taxon>
        <taxon>Burkholderiales</taxon>
        <taxon>Alcaligenaceae</taxon>
        <taxon>Paenalcaligenes</taxon>
    </lineage>
</organism>
<dbReference type="InterPro" id="IPR042070">
    <property type="entry name" value="PucR_C-HTH_sf"/>
</dbReference>
<evidence type="ECO:0000313" key="3">
    <source>
        <dbReference type="Proteomes" id="UP000823889"/>
    </source>
</evidence>
<dbReference type="InterPro" id="IPR051448">
    <property type="entry name" value="CdaR-like_regulators"/>
</dbReference>
<proteinExistence type="predicted"/>
<reference evidence="2" key="1">
    <citation type="journal article" date="2021" name="PeerJ">
        <title>Extensive microbial diversity within the chicken gut microbiome revealed by metagenomics and culture.</title>
        <authorList>
            <person name="Gilroy R."/>
            <person name="Ravi A."/>
            <person name="Getino M."/>
            <person name="Pursley I."/>
            <person name="Horton D.L."/>
            <person name="Alikhan N.F."/>
            <person name="Baker D."/>
            <person name="Gharbi K."/>
            <person name="Hall N."/>
            <person name="Watson M."/>
            <person name="Adriaenssens E.M."/>
            <person name="Foster-Nyarko E."/>
            <person name="Jarju S."/>
            <person name="Secka A."/>
            <person name="Antonio M."/>
            <person name="Oren A."/>
            <person name="Chaudhuri R.R."/>
            <person name="La Ragione R."/>
            <person name="Hildebrand F."/>
            <person name="Pallen M.J."/>
        </authorList>
    </citation>
    <scope>NUCLEOTIDE SEQUENCE</scope>
    <source>
        <strain evidence="2">9264</strain>
    </source>
</reference>
<protein>
    <submittedName>
        <fullName evidence="2">Helix-turn-helix domain-containing protein</fullName>
    </submittedName>
</protein>